<evidence type="ECO:0000313" key="2">
    <source>
        <dbReference type="Proteomes" id="UP001153555"/>
    </source>
</evidence>
<gene>
    <name evidence="1" type="ORF">SHERM_06063</name>
</gene>
<name>A0A9N7RPN1_STRHE</name>
<reference evidence="1" key="1">
    <citation type="submission" date="2019-12" db="EMBL/GenBank/DDBJ databases">
        <authorList>
            <person name="Scholes J."/>
        </authorList>
    </citation>
    <scope>NUCLEOTIDE SEQUENCE</scope>
</reference>
<dbReference type="PANTHER" id="PTHR13582">
    <property type="entry name" value="M-PHASE PHOSPHOPROTEIN 6"/>
    <property type="match status" value="1"/>
</dbReference>
<dbReference type="PANTHER" id="PTHR13582:SF0">
    <property type="entry name" value="M-PHASE PHOSPHOPROTEIN 6"/>
    <property type="match status" value="1"/>
</dbReference>
<dbReference type="InterPro" id="IPR019324">
    <property type="entry name" value="MPP6"/>
</dbReference>
<keyword evidence="2" id="KW-1185">Reference proteome</keyword>
<dbReference type="Proteomes" id="UP001153555">
    <property type="component" value="Unassembled WGS sequence"/>
</dbReference>
<dbReference type="GO" id="GO:0000460">
    <property type="term" value="P:maturation of 5.8S rRNA"/>
    <property type="evidence" value="ECO:0007669"/>
    <property type="project" value="TreeGrafter"/>
</dbReference>
<dbReference type="OrthoDB" id="2019850at2759"/>
<proteinExistence type="predicted"/>
<dbReference type="AlphaFoldDB" id="A0A9N7RPN1"/>
<dbReference type="EMBL" id="CACSLK010031421">
    <property type="protein sequence ID" value="CAA0839499.1"/>
    <property type="molecule type" value="Genomic_DNA"/>
</dbReference>
<evidence type="ECO:0000313" key="1">
    <source>
        <dbReference type="EMBL" id="CAA0839499.1"/>
    </source>
</evidence>
<comment type="caution">
    <text evidence="1">The sequence shown here is derived from an EMBL/GenBank/DDBJ whole genome shotgun (WGS) entry which is preliminary data.</text>
</comment>
<protein>
    <submittedName>
        <fullName evidence="1">Scarecrow-like transcription factor 11 (SCL11)</fullName>
    </submittedName>
</protein>
<accession>A0A9N7RPN1</accession>
<sequence length="247" mass="26694">MRRVPSSVTKVPLLPTTTMKQVELSITDEVEPLQNKDMELELAIQVSPTPINLDVSTPHPTMLPPASKLKTWKRALSREEKVTNAGFNIFADQDVVVVVVVEGDPHPGACRGRMSFLSFNPSIDKLNDVASDSAATSSDRQNEATSIRENGALKYRSENVELDALIGAGNGDYKRKQGAAAVDGICPEGTASPPLAAAREGPPSLPIFLLIRQSLLLEAISVTLSHHLYRLCISSAPPKKKTEFDDA</sequence>
<organism evidence="1 2">
    <name type="scientific">Striga hermonthica</name>
    <name type="common">Purple witchweed</name>
    <name type="synonym">Buchnera hermonthica</name>
    <dbReference type="NCBI Taxonomy" id="68872"/>
    <lineage>
        <taxon>Eukaryota</taxon>
        <taxon>Viridiplantae</taxon>
        <taxon>Streptophyta</taxon>
        <taxon>Embryophyta</taxon>
        <taxon>Tracheophyta</taxon>
        <taxon>Spermatophyta</taxon>
        <taxon>Magnoliopsida</taxon>
        <taxon>eudicotyledons</taxon>
        <taxon>Gunneridae</taxon>
        <taxon>Pentapetalae</taxon>
        <taxon>asterids</taxon>
        <taxon>lamiids</taxon>
        <taxon>Lamiales</taxon>
        <taxon>Orobanchaceae</taxon>
        <taxon>Buchnereae</taxon>
        <taxon>Striga</taxon>
    </lineage>
</organism>